<dbReference type="PANTHER" id="PTHR11945:SF534">
    <property type="entry name" value="MYOCYTE-SPECIFIC ENHANCER FACTOR 2"/>
    <property type="match status" value="1"/>
</dbReference>
<comment type="subcellular location">
    <subcellularLocation>
        <location evidence="1">Nucleus</location>
    </subcellularLocation>
</comment>
<dbReference type="GO" id="GO:0046983">
    <property type="term" value="F:protein dimerization activity"/>
    <property type="evidence" value="ECO:0007669"/>
    <property type="project" value="InterPro"/>
</dbReference>
<evidence type="ECO:0000256" key="5">
    <source>
        <dbReference type="ARBA" id="ARBA00023242"/>
    </source>
</evidence>
<keyword evidence="5" id="KW-0539">Nucleus</keyword>
<dbReference type="SUPFAM" id="SSF55455">
    <property type="entry name" value="SRF-like"/>
    <property type="match status" value="2"/>
</dbReference>
<reference evidence="7" key="2">
    <citation type="submission" date="2023-06" db="EMBL/GenBank/DDBJ databases">
        <authorList>
            <person name="Ma L."/>
            <person name="Liu K.-W."/>
            <person name="Li Z."/>
            <person name="Hsiao Y.-Y."/>
            <person name="Qi Y."/>
            <person name="Fu T."/>
            <person name="Tang G."/>
            <person name="Zhang D."/>
            <person name="Sun W.-H."/>
            <person name="Liu D.-K."/>
            <person name="Li Y."/>
            <person name="Chen G.-Z."/>
            <person name="Liu X.-D."/>
            <person name="Liao X.-Y."/>
            <person name="Jiang Y.-T."/>
            <person name="Yu X."/>
            <person name="Hao Y."/>
            <person name="Huang J."/>
            <person name="Zhao X.-W."/>
            <person name="Ke S."/>
            <person name="Chen Y.-Y."/>
            <person name="Wu W.-L."/>
            <person name="Hsu J.-L."/>
            <person name="Lin Y.-F."/>
            <person name="Huang M.-D."/>
            <person name="Li C.-Y."/>
            <person name="Huang L."/>
            <person name="Wang Z.-W."/>
            <person name="Zhao X."/>
            <person name="Zhong W.-Y."/>
            <person name="Peng D.-H."/>
            <person name="Ahmad S."/>
            <person name="Lan S."/>
            <person name="Zhang J.-S."/>
            <person name="Tsai W.-C."/>
            <person name="Van De Peer Y."/>
            <person name="Liu Z.-J."/>
        </authorList>
    </citation>
    <scope>NUCLEOTIDE SEQUENCE</scope>
    <source>
        <strain evidence="7">CP</strain>
        <tissue evidence="7">Leaves</tissue>
    </source>
</reference>
<dbReference type="Proteomes" id="UP001180020">
    <property type="component" value="Unassembled WGS sequence"/>
</dbReference>
<keyword evidence="3" id="KW-0238">DNA-binding</keyword>
<proteinExistence type="predicted"/>
<comment type="caution">
    <text evidence="7">The sequence shown here is derived from an EMBL/GenBank/DDBJ whole genome shotgun (WGS) entry which is preliminary data.</text>
</comment>
<dbReference type="InterPro" id="IPR036879">
    <property type="entry name" value="TF_MADSbox_sf"/>
</dbReference>
<sequence>MGRKKIEIKKIEKEDALQVCFSKRKRGLFKKASELSILCGAEIAIIAFSPGGKAYIFAQPSLDSVINTCNSSSSSSSSLTHHQQRRIHDLNKDNADLLARLDAKRARSQELNLVAQRAAHDNPLAALWETPLEELSLPDLQRLLSTAERVKEMMVSRRNGETSMGPVVNSSTVVSQPQYVNHVSPYFGGGGVGSVGGGGAACNVFPHVFFGPQHGVDPHVFFGGGGNERSMGRKKIEIKKIEKEDALQVCFSKRKRGLFKKASELSILCGAEIAIIAFSPGGKAYIFAQPSLDSVINTCNSSSSSSSSLTHHQQRRIHNLNKDNADLLARLDAKRARSQELKLVVQRAAQDNPLAALWETPLEDLSLPDLQRLLSTAERVKEMMVSRRNGETSMGPVANSSTVVSQLQYVNHVSPYFGGGGVGSVGGGGSACNVFPHVFFGPQHGVVPHVFFGGGGNERF</sequence>
<keyword evidence="4" id="KW-0804">Transcription</keyword>
<keyword evidence="8" id="KW-1185">Reference proteome</keyword>
<feature type="domain" description="MADS-box" evidence="6">
    <location>
        <begin position="1"/>
        <end position="61"/>
    </location>
</feature>
<dbReference type="PRINTS" id="PR00404">
    <property type="entry name" value="MADSDOMAIN"/>
</dbReference>
<keyword evidence="2" id="KW-0805">Transcription regulation</keyword>
<protein>
    <submittedName>
        <fullName evidence="7">Agamous-like MADS-box protein AGL62</fullName>
    </submittedName>
</protein>
<evidence type="ECO:0000313" key="8">
    <source>
        <dbReference type="Proteomes" id="UP001180020"/>
    </source>
</evidence>
<dbReference type="PROSITE" id="PS50066">
    <property type="entry name" value="MADS_BOX_2"/>
    <property type="match status" value="2"/>
</dbReference>
<dbReference type="GO" id="GO:0045893">
    <property type="term" value="P:positive regulation of DNA-templated transcription"/>
    <property type="evidence" value="ECO:0007669"/>
    <property type="project" value="UniProtKB-ARBA"/>
</dbReference>
<gene>
    <name evidence="7" type="primary">AGL62</name>
    <name evidence="7" type="ORF">QJS10_CPA08g00481</name>
</gene>
<feature type="domain" description="MADS-box" evidence="6">
    <location>
        <begin position="231"/>
        <end position="291"/>
    </location>
</feature>
<evidence type="ECO:0000256" key="1">
    <source>
        <dbReference type="ARBA" id="ARBA00004123"/>
    </source>
</evidence>
<dbReference type="PANTHER" id="PTHR11945">
    <property type="entry name" value="MADS BOX PROTEIN"/>
    <property type="match status" value="1"/>
</dbReference>
<dbReference type="GO" id="GO:0000981">
    <property type="term" value="F:DNA-binding transcription factor activity, RNA polymerase II-specific"/>
    <property type="evidence" value="ECO:0007669"/>
    <property type="project" value="TreeGrafter"/>
</dbReference>
<dbReference type="InterPro" id="IPR002100">
    <property type="entry name" value="TF_MADSbox"/>
</dbReference>
<dbReference type="GO" id="GO:0005634">
    <property type="term" value="C:nucleus"/>
    <property type="evidence" value="ECO:0007669"/>
    <property type="project" value="UniProtKB-SubCell"/>
</dbReference>
<reference evidence="7" key="1">
    <citation type="journal article" date="2023" name="Nat. Commun.">
        <title>Diploid and tetraploid genomes of Acorus and the evolution of monocots.</title>
        <authorList>
            <person name="Ma L."/>
            <person name="Liu K.W."/>
            <person name="Li Z."/>
            <person name="Hsiao Y.Y."/>
            <person name="Qi Y."/>
            <person name="Fu T."/>
            <person name="Tang G.D."/>
            <person name="Zhang D."/>
            <person name="Sun W.H."/>
            <person name="Liu D.K."/>
            <person name="Li Y."/>
            <person name="Chen G.Z."/>
            <person name="Liu X.D."/>
            <person name="Liao X.Y."/>
            <person name="Jiang Y.T."/>
            <person name="Yu X."/>
            <person name="Hao Y."/>
            <person name="Huang J."/>
            <person name="Zhao X.W."/>
            <person name="Ke S."/>
            <person name="Chen Y.Y."/>
            <person name="Wu W.L."/>
            <person name="Hsu J.L."/>
            <person name="Lin Y.F."/>
            <person name="Huang M.D."/>
            <person name="Li C.Y."/>
            <person name="Huang L."/>
            <person name="Wang Z.W."/>
            <person name="Zhao X."/>
            <person name="Zhong W.Y."/>
            <person name="Peng D.H."/>
            <person name="Ahmad S."/>
            <person name="Lan S."/>
            <person name="Zhang J.S."/>
            <person name="Tsai W.C."/>
            <person name="Van de Peer Y."/>
            <person name="Liu Z.J."/>
        </authorList>
    </citation>
    <scope>NUCLEOTIDE SEQUENCE</scope>
    <source>
        <strain evidence="7">CP</strain>
    </source>
</reference>
<dbReference type="AlphaFoldDB" id="A0AAV9ECP8"/>
<dbReference type="Gene3D" id="3.40.1810.10">
    <property type="entry name" value="Transcription factor, MADS-box"/>
    <property type="match status" value="2"/>
</dbReference>
<dbReference type="FunFam" id="3.40.1810.10:FF:000006">
    <property type="entry name" value="Agamous-like MADS-box protein AGL62"/>
    <property type="match status" value="2"/>
</dbReference>
<accession>A0AAV9ECP8</accession>
<evidence type="ECO:0000259" key="6">
    <source>
        <dbReference type="PROSITE" id="PS50066"/>
    </source>
</evidence>
<organism evidence="7 8">
    <name type="scientific">Acorus calamus</name>
    <name type="common">Sweet flag</name>
    <dbReference type="NCBI Taxonomy" id="4465"/>
    <lineage>
        <taxon>Eukaryota</taxon>
        <taxon>Viridiplantae</taxon>
        <taxon>Streptophyta</taxon>
        <taxon>Embryophyta</taxon>
        <taxon>Tracheophyta</taxon>
        <taxon>Spermatophyta</taxon>
        <taxon>Magnoliopsida</taxon>
        <taxon>Liliopsida</taxon>
        <taxon>Acoraceae</taxon>
        <taxon>Acorus</taxon>
    </lineage>
</organism>
<dbReference type="EMBL" id="JAUJYO010000008">
    <property type="protein sequence ID" value="KAK1310103.1"/>
    <property type="molecule type" value="Genomic_DNA"/>
</dbReference>
<evidence type="ECO:0000256" key="4">
    <source>
        <dbReference type="ARBA" id="ARBA00023163"/>
    </source>
</evidence>
<evidence type="ECO:0000256" key="2">
    <source>
        <dbReference type="ARBA" id="ARBA00023015"/>
    </source>
</evidence>
<dbReference type="SMART" id="SM00432">
    <property type="entry name" value="MADS"/>
    <property type="match status" value="2"/>
</dbReference>
<dbReference type="GO" id="GO:0000978">
    <property type="term" value="F:RNA polymerase II cis-regulatory region sequence-specific DNA binding"/>
    <property type="evidence" value="ECO:0007669"/>
    <property type="project" value="TreeGrafter"/>
</dbReference>
<dbReference type="Pfam" id="PF00319">
    <property type="entry name" value="SRF-TF"/>
    <property type="match status" value="2"/>
</dbReference>
<evidence type="ECO:0000313" key="7">
    <source>
        <dbReference type="EMBL" id="KAK1310103.1"/>
    </source>
</evidence>
<evidence type="ECO:0000256" key="3">
    <source>
        <dbReference type="ARBA" id="ARBA00023125"/>
    </source>
</evidence>
<name>A0AAV9ECP8_ACOCL</name>